<evidence type="ECO:0000256" key="1">
    <source>
        <dbReference type="SAM" id="MobiDB-lite"/>
    </source>
</evidence>
<feature type="region of interest" description="Disordered" evidence="1">
    <location>
        <begin position="1"/>
        <end position="21"/>
    </location>
</feature>
<dbReference type="EMBL" id="MSIE01000055">
    <property type="protein sequence ID" value="OLF13474.1"/>
    <property type="molecule type" value="Genomic_DNA"/>
</dbReference>
<keyword evidence="3" id="KW-1185">Reference proteome</keyword>
<protein>
    <submittedName>
        <fullName evidence="2">Uncharacterized protein</fullName>
    </submittedName>
</protein>
<dbReference type="AlphaFoldDB" id="A0A1Q8CGK2"/>
<reference evidence="2 3" key="1">
    <citation type="submission" date="2016-12" db="EMBL/GenBank/DDBJ databases">
        <title>The draft genome sequence of Actinophytocola sp. 11-183.</title>
        <authorList>
            <person name="Wang W."/>
            <person name="Yuan L."/>
        </authorList>
    </citation>
    <scope>NUCLEOTIDE SEQUENCE [LARGE SCALE GENOMIC DNA]</scope>
    <source>
        <strain evidence="2 3">11-183</strain>
    </source>
</reference>
<comment type="caution">
    <text evidence="2">The sequence shown here is derived from an EMBL/GenBank/DDBJ whole genome shotgun (WGS) entry which is preliminary data.</text>
</comment>
<name>A0A1Q8CGK2_9PSEU</name>
<proteinExistence type="predicted"/>
<accession>A0A1Q8CGK2</accession>
<sequence>MEYGLEPATNPPLSDEISSNHALIDGWETTSRHKVDRPDFVAVTNPASDRVDSAAFAVVGDTPSAVATLRPDRASGVAASTFSAPNSRSLSVA</sequence>
<evidence type="ECO:0000313" key="3">
    <source>
        <dbReference type="Proteomes" id="UP000185596"/>
    </source>
</evidence>
<evidence type="ECO:0000313" key="2">
    <source>
        <dbReference type="EMBL" id="OLF13474.1"/>
    </source>
</evidence>
<organism evidence="2 3">
    <name type="scientific">Actinophytocola xanthii</name>
    <dbReference type="NCBI Taxonomy" id="1912961"/>
    <lineage>
        <taxon>Bacteria</taxon>
        <taxon>Bacillati</taxon>
        <taxon>Actinomycetota</taxon>
        <taxon>Actinomycetes</taxon>
        <taxon>Pseudonocardiales</taxon>
        <taxon>Pseudonocardiaceae</taxon>
    </lineage>
</organism>
<dbReference type="Proteomes" id="UP000185596">
    <property type="component" value="Unassembled WGS sequence"/>
</dbReference>
<gene>
    <name evidence="2" type="ORF">BU204_27140</name>
</gene>